<protein>
    <submittedName>
        <fullName evidence="1">Uncharacterized protein</fullName>
    </submittedName>
</protein>
<evidence type="ECO:0000313" key="1">
    <source>
        <dbReference type="EMBL" id="EPE31096.1"/>
    </source>
</evidence>
<dbReference type="RefSeq" id="XP_008082507.1">
    <property type="nucleotide sequence ID" value="XM_008084316.1"/>
</dbReference>
<dbReference type="KEGG" id="glz:GLAREA_04063"/>
<dbReference type="AlphaFoldDB" id="S3DGE3"/>
<dbReference type="HOGENOM" id="CLU_033726_2_0_1"/>
<dbReference type="Proteomes" id="UP000016922">
    <property type="component" value="Unassembled WGS sequence"/>
</dbReference>
<dbReference type="Pfam" id="PF11905">
    <property type="entry name" value="DUF3425"/>
    <property type="match status" value="1"/>
</dbReference>
<accession>S3DGE3</accession>
<dbReference type="PANTHER" id="PTHR38116:SF5">
    <property type="entry name" value="BZIP DOMAIN-CONTAINING PROTEIN"/>
    <property type="match status" value="1"/>
</dbReference>
<dbReference type="PANTHER" id="PTHR38116">
    <property type="entry name" value="CHROMOSOME 7, WHOLE GENOME SHOTGUN SEQUENCE"/>
    <property type="match status" value="1"/>
</dbReference>
<dbReference type="OMA" id="PASWEVE"/>
<gene>
    <name evidence="1" type="ORF">GLAREA_04063</name>
</gene>
<dbReference type="InterPro" id="IPR021833">
    <property type="entry name" value="DUF3425"/>
</dbReference>
<sequence>MIDTPVHGPRIAVRRMIEGPEVHDPSEDWSGKSKLISPLPPQNTLLTLLIHPHPQTIQNHTPLPTDQHFLSLLHFNLTRALLLNLSLLGLTPSSIQPRTPSPFHTRPYNTTLLPPSLRPTNTQLTIPHHPELDLLPFPAIRDRFILAQYQETSTINPIELCQDLLSGTSKPNMNTTRPVPLVQMSCHDDGGKERGFLLGEKTGLSVWGDPWLPGSWEMDEGFARKYWGMLDAEAVECTNFWREGRGEGRLVWEVEG</sequence>
<dbReference type="OrthoDB" id="5973539at2759"/>
<proteinExistence type="predicted"/>
<name>S3DGE3_GLAL2</name>
<reference evidence="1 2" key="1">
    <citation type="journal article" date="2013" name="BMC Genomics">
        <title>Genomics-driven discovery of the pneumocandin biosynthetic gene cluster in the fungus Glarea lozoyensis.</title>
        <authorList>
            <person name="Chen L."/>
            <person name="Yue Q."/>
            <person name="Zhang X."/>
            <person name="Xiang M."/>
            <person name="Wang C."/>
            <person name="Li S."/>
            <person name="Che Y."/>
            <person name="Ortiz-Lopez F.J."/>
            <person name="Bills G.F."/>
            <person name="Liu X."/>
            <person name="An Z."/>
        </authorList>
    </citation>
    <scope>NUCLEOTIDE SEQUENCE [LARGE SCALE GENOMIC DNA]</scope>
    <source>
        <strain evidence="2">ATCC 20868 / MF5171</strain>
    </source>
</reference>
<dbReference type="EMBL" id="KE145363">
    <property type="protein sequence ID" value="EPE31096.1"/>
    <property type="molecule type" value="Genomic_DNA"/>
</dbReference>
<evidence type="ECO:0000313" key="2">
    <source>
        <dbReference type="Proteomes" id="UP000016922"/>
    </source>
</evidence>
<dbReference type="GeneID" id="19463118"/>
<organism evidence="1 2">
    <name type="scientific">Glarea lozoyensis (strain ATCC 20868 / MF5171)</name>
    <dbReference type="NCBI Taxonomy" id="1116229"/>
    <lineage>
        <taxon>Eukaryota</taxon>
        <taxon>Fungi</taxon>
        <taxon>Dikarya</taxon>
        <taxon>Ascomycota</taxon>
        <taxon>Pezizomycotina</taxon>
        <taxon>Leotiomycetes</taxon>
        <taxon>Helotiales</taxon>
        <taxon>Helotiaceae</taxon>
        <taxon>Glarea</taxon>
    </lineage>
</organism>
<keyword evidence="2" id="KW-1185">Reference proteome</keyword>